<dbReference type="PANTHER" id="PTHR32011">
    <property type="entry name" value="OS08G0472400 PROTEIN"/>
    <property type="match status" value="1"/>
</dbReference>
<dbReference type="OrthoDB" id="264195at2"/>
<evidence type="ECO:0008006" key="3">
    <source>
        <dbReference type="Google" id="ProtNLM"/>
    </source>
</evidence>
<proteinExistence type="predicted"/>
<dbReference type="InParanoid" id="A0A263CWD9"/>
<gene>
    <name evidence="1" type="ORF">CFN78_25195</name>
</gene>
<dbReference type="Proteomes" id="UP000242444">
    <property type="component" value="Unassembled WGS sequence"/>
</dbReference>
<evidence type="ECO:0000313" key="2">
    <source>
        <dbReference type="Proteomes" id="UP000242444"/>
    </source>
</evidence>
<organism evidence="1 2">
    <name type="scientific">Amycolatopsis antarctica</name>
    <dbReference type="NCBI Taxonomy" id="1854586"/>
    <lineage>
        <taxon>Bacteria</taxon>
        <taxon>Bacillati</taxon>
        <taxon>Actinomycetota</taxon>
        <taxon>Actinomycetes</taxon>
        <taxon>Pseudonocardiales</taxon>
        <taxon>Pseudonocardiaceae</taxon>
        <taxon>Amycolatopsis</taxon>
    </lineage>
</organism>
<comment type="caution">
    <text evidence="1">The sequence shown here is derived from an EMBL/GenBank/DDBJ whole genome shotgun (WGS) entry which is preliminary data.</text>
</comment>
<accession>A0A263CWD9</accession>
<sequence length="206" mass="23344">MAVSEGSRLGAEAARLLARTGCCEIAPGLTDSEFERVEREHGFTFADDHRAFLAAGLPLNGSVPEKDERIRTYDRPWPEWRGGDPEELRERLRRPVDGVLFDVEHNGTWHDTWGERPPGLQEALATARRALVRVPAMIPVYGHRFLPALRGTSGHPVLSIWQTDIVYYGTDLADYVHQEFVGRSGADRADVAWDPRRVVPFWRDFL</sequence>
<name>A0A263CWD9_9PSEU</name>
<reference evidence="1 2" key="1">
    <citation type="submission" date="2017-07" db="EMBL/GenBank/DDBJ databases">
        <title>Amycolatopsis antarcticus sp. nov., isolated from the surface of an Antarcticus brown macroalga.</title>
        <authorList>
            <person name="Wang J."/>
            <person name="Leiva S."/>
            <person name="Huang J."/>
            <person name="Huang Y."/>
        </authorList>
    </citation>
    <scope>NUCLEOTIDE SEQUENCE [LARGE SCALE GENOMIC DNA]</scope>
    <source>
        <strain evidence="1 2">AU-G6</strain>
    </source>
</reference>
<dbReference type="AlphaFoldDB" id="A0A263CWD9"/>
<dbReference type="EMBL" id="NKYE01000020">
    <property type="protein sequence ID" value="OZM70460.1"/>
    <property type="molecule type" value="Genomic_DNA"/>
</dbReference>
<dbReference type="PANTHER" id="PTHR32011:SF2">
    <property type="entry name" value="OS08G0472400 PROTEIN"/>
    <property type="match status" value="1"/>
</dbReference>
<keyword evidence="2" id="KW-1185">Reference proteome</keyword>
<protein>
    <recommendedName>
        <fullName evidence="3">SMI1/KNR4 family protein</fullName>
    </recommendedName>
</protein>
<evidence type="ECO:0000313" key="1">
    <source>
        <dbReference type="EMBL" id="OZM70460.1"/>
    </source>
</evidence>
<dbReference type="RefSeq" id="WP_094865518.1">
    <property type="nucleotide sequence ID" value="NZ_NKYE01000020.1"/>
</dbReference>